<reference evidence="2 3" key="2">
    <citation type="journal article" date="2019" name="G3 (Bethesda)">
        <title>Hybrid Assembly of the Genome of the Entomopathogenic Nematode Steinernema carpocapsae Identifies the X-Chromosome.</title>
        <authorList>
            <person name="Serra L."/>
            <person name="Macchietto M."/>
            <person name="Macias-Munoz A."/>
            <person name="McGill C.J."/>
            <person name="Rodriguez I.M."/>
            <person name="Rodriguez B."/>
            <person name="Murad R."/>
            <person name="Mortazavi A."/>
        </authorList>
    </citation>
    <scope>NUCLEOTIDE SEQUENCE [LARGE SCALE GENOMIC DNA]</scope>
    <source>
        <strain evidence="2 3">ALL</strain>
    </source>
</reference>
<keyword evidence="1" id="KW-1133">Transmembrane helix</keyword>
<gene>
    <name evidence="2" type="ORF">L596_021388</name>
</gene>
<sequence>MQSYKLTSPSTSPPKHRSLLQALTSIFIILSYVATCLRSYIYPFYNDLYENDHYPWILSLSIALLASSCLALLGILINKRGLLIPYMVVQSVHFLTVVLAALIAAAFLVGWMSPLYLLEADHWLLLWHVVWLSVLILYLGSIIAVVKCYRHVKSQNCPLHRFSSYLVCHFSKVDSSLPYFVDRSVDNNWI</sequence>
<accession>A0A4U5MIM2</accession>
<keyword evidence="1" id="KW-0472">Membrane</keyword>
<evidence type="ECO:0000256" key="1">
    <source>
        <dbReference type="SAM" id="Phobius"/>
    </source>
</evidence>
<feature type="transmembrane region" description="Helical" evidence="1">
    <location>
        <begin position="20"/>
        <end position="41"/>
    </location>
</feature>
<keyword evidence="1" id="KW-0812">Transmembrane</keyword>
<evidence type="ECO:0000313" key="3">
    <source>
        <dbReference type="Proteomes" id="UP000298663"/>
    </source>
</evidence>
<feature type="transmembrane region" description="Helical" evidence="1">
    <location>
        <begin position="88"/>
        <end position="112"/>
    </location>
</feature>
<keyword evidence="3" id="KW-1185">Reference proteome</keyword>
<reference evidence="2 3" key="1">
    <citation type="journal article" date="2015" name="Genome Biol.">
        <title>Comparative genomics of Steinernema reveals deeply conserved gene regulatory networks.</title>
        <authorList>
            <person name="Dillman A.R."/>
            <person name="Macchietto M."/>
            <person name="Porter C.F."/>
            <person name="Rogers A."/>
            <person name="Williams B."/>
            <person name="Antoshechkin I."/>
            <person name="Lee M.M."/>
            <person name="Goodwin Z."/>
            <person name="Lu X."/>
            <person name="Lewis E.E."/>
            <person name="Goodrich-Blair H."/>
            <person name="Stock S.P."/>
            <person name="Adams B.J."/>
            <person name="Sternberg P.W."/>
            <person name="Mortazavi A."/>
        </authorList>
    </citation>
    <scope>NUCLEOTIDE SEQUENCE [LARGE SCALE GENOMIC DNA]</scope>
    <source>
        <strain evidence="2 3">ALL</strain>
    </source>
</reference>
<organism evidence="2 3">
    <name type="scientific">Steinernema carpocapsae</name>
    <name type="common">Entomopathogenic nematode</name>
    <dbReference type="NCBI Taxonomy" id="34508"/>
    <lineage>
        <taxon>Eukaryota</taxon>
        <taxon>Metazoa</taxon>
        <taxon>Ecdysozoa</taxon>
        <taxon>Nematoda</taxon>
        <taxon>Chromadorea</taxon>
        <taxon>Rhabditida</taxon>
        <taxon>Tylenchina</taxon>
        <taxon>Panagrolaimomorpha</taxon>
        <taxon>Strongyloidoidea</taxon>
        <taxon>Steinernematidae</taxon>
        <taxon>Steinernema</taxon>
    </lineage>
</organism>
<name>A0A4U5MIM2_STECR</name>
<proteinExistence type="predicted"/>
<dbReference type="Proteomes" id="UP000298663">
    <property type="component" value="Unassembled WGS sequence"/>
</dbReference>
<protein>
    <submittedName>
        <fullName evidence="2">Uncharacterized protein</fullName>
    </submittedName>
</protein>
<feature type="transmembrane region" description="Helical" evidence="1">
    <location>
        <begin position="124"/>
        <end position="146"/>
    </location>
</feature>
<dbReference type="AlphaFoldDB" id="A0A4U5MIM2"/>
<comment type="caution">
    <text evidence="2">The sequence shown here is derived from an EMBL/GenBank/DDBJ whole genome shotgun (WGS) entry which is preliminary data.</text>
</comment>
<dbReference type="EMBL" id="AZBU02000007">
    <property type="protein sequence ID" value="TKR69204.1"/>
    <property type="molecule type" value="Genomic_DNA"/>
</dbReference>
<feature type="transmembrane region" description="Helical" evidence="1">
    <location>
        <begin position="53"/>
        <end position="76"/>
    </location>
</feature>
<evidence type="ECO:0000313" key="2">
    <source>
        <dbReference type="EMBL" id="TKR69204.1"/>
    </source>
</evidence>